<dbReference type="SMART" id="SM00248">
    <property type="entry name" value="ANK"/>
    <property type="match status" value="5"/>
</dbReference>
<evidence type="ECO:0000313" key="5">
    <source>
        <dbReference type="Proteomes" id="UP000652013"/>
    </source>
</evidence>
<evidence type="ECO:0008006" key="6">
    <source>
        <dbReference type="Google" id="ProtNLM"/>
    </source>
</evidence>
<dbReference type="EMBL" id="BOOY01000036">
    <property type="protein sequence ID" value="GIJ05799.1"/>
    <property type="molecule type" value="Genomic_DNA"/>
</dbReference>
<reference evidence="4" key="1">
    <citation type="submission" date="2021-01" db="EMBL/GenBank/DDBJ databases">
        <title>Whole genome shotgun sequence of Spirilliplanes yamanashiensis NBRC 15828.</title>
        <authorList>
            <person name="Komaki H."/>
            <person name="Tamura T."/>
        </authorList>
    </citation>
    <scope>NUCLEOTIDE SEQUENCE</scope>
    <source>
        <strain evidence="4">NBRC 15828</strain>
    </source>
</reference>
<keyword evidence="2 3" id="KW-0040">ANK repeat</keyword>
<evidence type="ECO:0000256" key="1">
    <source>
        <dbReference type="ARBA" id="ARBA00022737"/>
    </source>
</evidence>
<evidence type="ECO:0000256" key="2">
    <source>
        <dbReference type="ARBA" id="ARBA00023043"/>
    </source>
</evidence>
<dbReference type="GO" id="GO:0045944">
    <property type="term" value="P:positive regulation of transcription by RNA polymerase II"/>
    <property type="evidence" value="ECO:0007669"/>
    <property type="project" value="TreeGrafter"/>
</dbReference>
<feature type="repeat" description="ANK" evidence="3">
    <location>
        <begin position="151"/>
        <end position="183"/>
    </location>
</feature>
<sequence length="309" mass="31343">MAAGSSPSQIRPSRSHVTTVGSGMCSLFVDIARFSARGAAPGIWLRADGDRPKGGTASRVGGVADGVILDAGDARAVAAVAAIRGGDPAALRRLLAAEPGLATARIRDGAATRTLLHVVTDWPGHVPAGPATVAALVAAGADVNARFTGAHAETPLHWAASCDDVAVLDALLDAGADIDAGGAVIAGGTALDDARAFGQWQAAHRLVERGARTTIHDAAALGLTGLLDRHLAARPAPDELGTALWWACHGGQRACAERLLEHGADLDHRPPWEDLTPLDAAVRAGAADLADELRARGAATAAARRGPGR</sequence>
<dbReference type="SUPFAM" id="SSF48403">
    <property type="entry name" value="Ankyrin repeat"/>
    <property type="match status" value="1"/>
</dbReference>
<name>A0A8J3YDA7_9ACTN</name>
<keyword evidence="5" id="KW-1185">Reference proteome</keyword>
<proteinExistence type="predicted"/>
<dbReference type="PROSITE" id="PS50297">
    <property type="entry name" value="ANK_REP_REGION"/>
    <property type="match status" value="1"/>
</dbReference>
<organism evidence="4 5">
    <name type="scientific">Spirilliplanes yamanashiensis</name>
    <dbReference type="NCBI Taxonomy" id="42233"/>
    <lineage>
        <taxon>Bacteria</taxon>
        <taxon>Bacillati</taxon>
        <taxon>Actinomycetota</taxon>
        <taxon>Actinomycetes</taxon>
        <taxon>Micromonosporales</taxon>
        <taxon>Micromonosporaceae</taxon>
        <taxon>Spirilliplanes</taxon>
    </lineage>
</organism>
<dbReference type="Pfam" id="PF12796">
    <property type="entry name" value="Ank_2"/>
    <property type="match status" value="2"/>
</dbReference>
<gene>
    <name evidence="4" type="ORF">Sya03_51510</name>
</gene>
<dbReference type="Proteomes" id="UP000652013">
    <property type="component" value="Unassembled WGS sequence"/>
</dbReference>
<evidence type="ECO:0000313" key="4">
    <source>
        <dbReference type="EMBL" id="GIJ05799.1"/>
    </source>
</evidence>
<dbReference type="Gene3D" id="1.25.40.20">
    <property type="entry name" value="Ankyrin repeat-containing domain"/>
    <property type="match status" value="2"/>
</dbReference>
<dbReference type="PANTHER" id="PTHR24193:SF121">
    <property type="entry name" value="ADA2A-CONTAINING COMPLEX COMPONENT 3, ISOFORM D"/>
    <property type="match status" value="1"/>
</dbReference>
<accession>A0A8J3YDA7</accession>
<dbReference type="PROSITE" id="PS50088">
    <property type="entry name" value="ANK_REPEAT"/>
    <property type="match status" value="1"/>
</dbReference>
<protein>
    <recommendedName>
        <fullName evidence="6">Ankyrin repeat domain-containing protein</fullName>
    </recommendedName>
</protein>
<dbReference type="GO" id="GO:0000976">
    <property type="term" value="F:transcription cis-regulatory region binding"/>
    <property type="evidence" value="ECO:0007669"/>
    <property type="project" value="TreeGrafter"/>
</dbReference>
<dbReference type="AlphaFoldDB" id="A0A8J3YDA7"/>
<dbReference type="InterPro" id="IPR036770">
    <property type="entry name" value="Ankyrin_rpt-contain_sf"/>
</dbReference>
<evidence type="ECO:0000256" key="3">
    <source>
        <dbReference type="PROSITE-ProRule" id="PRU00023"/>
    </source>
</evidence>
<dbReference type="PANTHER" id="PTHR24193">
    <property type="entry name" value="ANKYRIN REPEAT PROTEIN"/>
    <property type="match status" value="1"/>
</dbReference>
<dbReference type="InterPro" id="IPR050663">
    <property type="entry name" value="Ankyrin-SOCS_Box"/>
</dbReference>
<keyword evidence="1" id="KW-0677">Repeat</keyword>
<comment type="caution">
    <text evidence="4">The sequence shown here is derived from an EMBL/GenBank/DDBJ whole genome shotgun (WGS) entry which is preliminary data.</text>
</comment>
<dbReference type="InterPro" id="IPR002110">
    <property type="entry name" value="Ankyrin_rpt"/>
</dbReference>